<evidence type="ECO:0000256" key="1">
    <source>
        <dbReference type="SAM" id="Phobius"/>
    </source>
</evidence>
<evidence type="ECO:0000313" key="3">
    <source>
        <dbReference type="Proteomes" id="UP000027661"/>
    </source>
</evidence>
<organism evidence="2 3">
    <name type="scientific">Phocaeicola vulgatus str. 3975 RP4</name>
    <dbReference type="NCBI Taxonomy" id="1339352"/>
    <lineage>
        <taxon>Bacteria</taxon>
        <taxon>Pseudomonadati</taxon>
        <taxon>Bacteroidota</taxon>
        <taxon>Bacteroidia</taxon>
        <taxon>Bacteroidales</taxon>
        <taxon>Bacteroidaceae</taxon>
        <taxon>Phocaeicola</taxon>
    </lineage>
</organism>
<dbReference type="PATRIC" id="fig|1339352.3.peg.2348"/>
<evidence type="ECO:0000313" key="2">
    <source>
        <dbReference type="EMBL" id="KDS53561.1"/>
    </source>
</evidence>
<gene>
    <name evidence="2" type="ORF">M099_2443</name>
</gene>
<protein>
    <submittedName>
        <fullName evidence="2">Putative membrane protein</fullName>
    </submittedName>
</protein>
<dbReference type="Proteomes" id="UP000027661">
    <property type="component" value="Unassembled WGS sequence"/>
</dbReference>
<accession>A0A069SGJ9</accession>
<keyword evidence="1" id="KW-1133">Transmembrane helix</keyword>
<dbReference type="EMBL" id="JNHM01000029">
    <property type="protein sequence ID" value="KDS53561.1"/>
    <property type="molecule type" value="Genomic_DNA"/>
</dbReference>
<comment type="caution">
    <text evidence="2">The sequence shown here is derived from an EMBL/GenBank/DDBJ whole genome shotgun (WGS) entry which is preliminary data.</text>
</comment>
<sequence length="77" mass="8902">MKKSDILFFLFVIALFLPFFISDTIYEWYKSFNAIHGMVMSFVKFAILATLGEMLGLRISTGVYHNKTFGIIPRMVI</sequence>
<keyword evidence="1" id="KW-0812">Transmembrane</keyword>
<dbReference type="AlphaFoldDB" id="A0A069SGJ9"/>
<proteinExistence type="predicted"/>
<feature type="transmembrane region" description="Helical" evidence="1">
    <location>
        <begin position="32"/>
        <end position="51"/>
    </location>
</feature>
<name>A0A069SGJ9_PHOVU</name>
<reference evidence="2 3" key="1">
    <citation type="submission" date="2014-04" db="EMBL/GenBank/DDBJ databases">
        <authorList>
            <person name="Sears C."/>
            <person name="Carroll K."/>
            <person name="Sack B.R."/>
            <person name="Qadri F."/>
            <person name="Myers L.L."/>
            <person name="Chung G.-T."/>
            <person name="Escheverria P."/>
            <person name="Fraser C.M."/>
            <person name="Sadzewicz L."/>
            <person name="Shefchek K.A."/>
            <person name="Tallon L."/>
            <person name="Das S.P."/>
            <person name="Daugherty S."/>
            <person name="Mongodin E.F."/>
        </authorList>
    </citation>
    <scope>NUCLEOTIDE SEQUENCE [LARGE SCALE GENOMIC DNA]</scope>
    <source>
        <strain evidence="2 3">3975 RP4</strain>
    </source>
</reference>
<keyword evidence="1" id="KW-0472">Membrane</keyword>